<comment type="caution">
    <text evidence="1">The sequence shown here is derived from an EMBL/GenBank/DDBJ whole genome shotgun (WGS) entry which is preliminary data.</text>
</comment>
<organism evidence="1 2">
    <name type="scientific">Candidatus Nomurabacteria bacterium CG10_big_fil_rev_8_21_14_0_10_03_31_7</name>
    <dbReference type="NCBI Taxonomy" id="1974730"/>
    <lineage>
        <taxon>Bacteria</taxon>
        <taxon>Candidatus Nomuraibacteriota</taxon>
    </lineage>
</organism>
<protein>
    <recommendedName>
        <fullName evidence="3">Signal peptidase I</fullName>
    </recommendedName>
</protein>
<evidence type="ECO:0000313" key="2">
    <source>
        <dbReference type="Proteomes" id="UP000228613"/>
    </source>
</evidence>
<dbReference type="EMBL" id="PFCP01000035">
    <property type="protein sequence ID" value="PIR68946.1"/>
    <property type="molecule type" value="Genomic_DNA"/>
</dbReference>
<dbReference type="SUPFAM" id="SSF51306">
    <property type="entry name" value="LexA/Signal peptidase"/>
    <property type="match status" value="1"/>
</dbReference>
<dbReference type="Proteomes" id="UP000228613">
    <property type="component" value="Unassembled WGS sequence"/>
</dbReference>
<dbReference type="InterPro" id="IPR019533">
    <property type="entry name" value="Peptidase_S26"/>
</dbReference>
<accession>A0A2J0JI27</accession>
<dbReference type="GO" id="GO:0004252">
    <property type="term" value="F:serine-type endopeptidase activity"/>
    <property type="evidence" value="ECO:0007669"/>
    <property type="project" value="InterPro"/>
</dbReference>
<dbReference type="GO" id="GO:0006465">
    <property type="term" value="P:signal peptide processing"/>
    <property type="evidence" value="ECO:0007669"/>
    <property type="project" value="InterPro"/>
</dbReference>
<sequence>MLEKSSITQTIIKKLEYDAIFNGRVLSDSMIPIIFINSDLKIKKTRISSLLKNDIIAFWDNKTHRIIVHRIISINRKNKLIITKGDNLKNNDKPIKYSSVLGKVIKISDNPHSIFNKVKYFLKKYYHANIFVFTL</sequence>
<reference evidence="2" key="1">
    <citation type="submission" date="2017-09" db="EMBL/GenBank/DDBJ databases">
        <title>Depth-based differentiation of microbial function through sediment-hosted aquifers and enrichment of novel symbionts in the deep terrestrial subsurface.</title>
        <authorList>
            <person name="Probst A.J."/>
            <person name="Ladd B."/>
            <person name="Jarett J.K."/>
            <person name="Geller-Mcgrath D.E."/>
            <person name="Sieber C.M.K."/>
            <person name="Emerson J.B."/>
            <person name="Anantharaman K."/>
            <person name="Thomas B.C."/>
            <person name="Malmstrom R."/>
            <person name="Stieglmeier M."/>
            <person name="Klingl A."/>
            <person name="Woyke T."/>
            <person name="Ryan C.M."/>
            <person name="Banfield J.F."/>
        </authorList>
    </citation>
    <scope>NUCLEOTIDE SEQUENCE [LARGE SCALE GENOMIC DNA]</scope>
</reference>
<evidence type="ECO:0000313" key="1">
    <source>
        <dbReference type="EMBL" id="PIR68946.1"/>
    </source>
</evidence>
<gene>
    <name evidence="1" type="ORF">COU48_01315</name>
</gene>
<evidence type="ECO:0008006" key="3">
    <source>
        <dbReference type="Google" id="ProtNLM"/>
    </source>
</evidence>
<proteinExistence type="predicted"/>
<dbReference type="CDD" id="cd06530">
    <property type="entry name" value="S26_SPase_I"/>
    <property type="match status" value="1"/>
</dbReference>
<dbReference type="InterPro" id="IPR036286">
    <property type="entry name" value="LexA/Signal_pep-like_sf"/>
</dbReference>
<dbReference type="AlphaFoldDB" id="A0A2J0JI27"/>
<name>A0A2J0JI27_9BACT</name>